<feature type="signal peptide" evidence="1">
    <location>
        <begin position="1"/>
        <end position="32"/>
    </location>
</feature>
<reference evidence="3" key="1">
    <citation type="journal article" date="2019" name="Int. J. Syst. Evol. Microbiol.">
        <title>The Global Catalogue of Microorganisms (GCM) 10K type strain sequencing project: providing services to taxonomists for standard genome sequencing and annotation.</title>
        <authorList>
            <consortium name="The Broad Institute Genomics Platform"/>
            <consortium name="The Broad Institute Genome Sequencing Center for Infectious Disease"/>
            <person name="Wu L."/>
            <person name="Ma J."/>
        </authorList>
    </citation>
    <scope>NUCLEOTIDE SEQUENCE [LARGE SCALE GENOMIC DNA]</scope>
    <source>
        <strain evidence="3">CCUG 55328</strain>
    </source>
</reference>
<feature type="chain" id="PRO_5046558270" evidence="1">
    <location>
        <begin position="33"/>
        <end position="721"/>
    </location>
</feature>
<accession>A0ABW3TFI4</accession>
<keyword evidence="3" id="KW-1185">Reference proteome</keyword>
<dbReference type="Proteomes" id="UP001597151">
    <property type="component" value="Unassembled WGS sequence"/>
</dbReference>
<sequence length="721" mass="78591">MISRAPLRDRFPGRASLGYLALFALCAQPLLAQDNAAPALFPDHGEMPGFNMNGAPGIVEMPSAMMAPDATLSGSLSRIGGITRGTVTFQITPRLSGSFRYAALDGLTRLRGQTVPGLDGGTYYDRSFDLRYQVLREGRYRPAVTIGLLDFAGTSLYGAEYVVASKSLTPRVRVTGGLGWGRLGGRNAIASTGTRGTELLEQGGVPSYDRWFRGDMAAFGGVEWAVNDRLTLKAEYSSDNFAEEAANGLLTPKTGWNFGLDYRIAEGVQASVLALQGAAIGAQITVHTNPRSTGTPGGTETAPAPVYRRSAAERRDLGWQQEPAQRDALPGQLAQALARERMVMDGLTLTDDRALLRLINPVHASEPQAIGRSARIMARVLPGSIDTFVIVPVVNGMAMSAITLRRADLENLEHAPASALLEVTRIEDAATVARIPVTDRPAALTWSFGPNLRYSLFDPDNPFRADLLATARADLLIAPGLILSGAMSKRLVGNLDSISRRDASALPRVRTDYGLYAQQGDPSIDHLTLTHYMRPGRDLYARVSAGYLEQMYAGLSAELLWKPVDSRLALGIEINQVRQRDFDQLFGLRDYEVTTGHASAYYDLGRGFHGQLDVGRYLAGDVGATISLDREFANGWRLGAFATLTDVTPEDFGEGSFDKGFRITVPLGHVLGQPSRRLGNVTVRPLTRDGGARLDLRDRLYEQVRDYHRPELEKKWGRVWR</sequence>
<gene>
    <name evidence="2" type="ORF">ACFQ3C_07425</name>
</gene>
<dbReference type="Pfam" id="PF06082">
    <property type="entry name" value="YjbH"/>
    <property type="match status" value="1"/>
</dbReference>
<proteinExistence type="predicted"/>
<dbReference type="InterPro" id="IPR010344">
    <property type="entry name" value="YbjH"/>
</dbReference>
<dbReference type="EMBL" id="JBHTKR010000003">
    <property type="protein sequence ID" value="MFD1194495.1"/>
    <property type="molecule type" value="Genomic_DNA"/>
</dbReference>
<comment type="caution">
    <text evidence="2">The sequence shown here is derived from an EMBL/GenBank/DDBJ whole genome shotgun (WGS) entry which is preliminary data.</text>
</comment>
<evidence type="ECO:0000313" key="2">
    <source>
        <dbReference type="EMBL" id="MFD1194495.1"/>
    </source>
</evidence>
<evidence type="ECO:0000256" key="1">
    <source>
        <dbReference type="SAM" id="SignalP"/>
    </source>
</evidence>
<protein>
    <submittedName>
        <fullName evidence="2">YjbH domain-containing protein</fullName>
    </submittedName>
</protein>
<dbReference type="RefSeq" id="WP_380790039.1">
    <property type="nucleotide sequence ID" value="NZ_JBHTKR010000003.1"/>
</dbReference>
<keyword evidence="1" id="KW-0732">Signal</keyword>
<evidence type="ECO:0000313" key="3">
    <source>
        <dbReference type="Proteomes" id="UP001597151"/>
    </source>
</evidence>
<organism evidence="2 3">
    <name type="scientific">Seohaeicola saemankumensis</name>
    <dbReference type="NCBI Taxonomy" id="481181"/>
    <lineage>
        <taxon>Bacteria</taxon>
        <taxon>Pseudomonadati</taxon>
        <taxon>Pseudomonadota</taxon>
        <taxon>Alphaproteobacteria</taxon>
        <taxon>Rhodobacterales</taxon>
        <taxon>Roseobacteraceae</taxon>
        <taxon>Seohaeicola</taxon>
    </lineage>
</organism>
<name>A0ABW3TFI4_9RHOB</name>